<evidence type="ECO:0000259" key="2">
    <source>
        <dbReference type="PROSITE" id="PS50238"/>
    </source>
</evidence>
<feature type="region of interest" description="Disordered" evidence="1">
    <location>
        <begin position="605"/>
        <end position="636"/>
    </location>
</feature>
<dbReference type="SMART" id="SM00324">
    <property type="entry name" value="RhoGAP"/>
    <property type="match status" value="1"/>
</dbReference>
<dbReference type="Proteomes" id="UP000274756">
    <property type="component" value="Unassembled WGS sequence"/>
</dbReference>
<feature type="compositionally biased region" description="Polar residues" evidence="1">
    <location>
        <begin position="505"/>
        <end position="516"/>
    </location>
</feature>
<dbReference type="InterPro" id="IPR008936">
    <property type="entry name" value="Rho_GTPase_activation_prot"/>
</dbReference>
<feature type="compositionally biased region" description="Basic and acidic residues" evidence="1">
    <location>
        <begin position="415"/>
        <end position="432"/>
    </location>
</feature>
<keyword evidence="5" id="KW-1185">Reference proteome</keyword>
<dbReference type="SUPFAM" id="SSF48350">
    <property type="entry name" value="GTPase activation domain, GAP"/>
    <property type="match status" value="1"/>
</dbReference>
<dbReference type="OrthoDB" id="9994905at2759"/>
<dbReference type="PROSITE" id="PS50238">
    <property type="entry name" value="RHOGAP"/>
    <property type="match status" value="1"/>
</dbReference>
<dbReference type="Proteomes" id="UP000038040">
    <property type="component" value="Unplaced"/>
</dbReference>
<evidence type="ECO:0000256" key="1">
    <source>
        <dbReference type="SAM" id="MobiDB-lite"/>
    </source>
</evidence>
<dbReference type="Gene3D" id="1.10.555.10">
    <property type="entry name" value="Rho GTPase activation protein"/>
    <property type="match status" value="1"/>
</dbReference>
<sequence>MKVMKKKIDNDRSASDVLDELIKELELSLKEEFELIFDTGNSDFGSALKGPEIIFCLAINYINNSGFRISELQIERLDTFPLNRCRLILSTLNFSRANPAQTLNFFGRPLEGSAPPQPVLTMIDHLLMSGLDVEGIFRKSPKQSTTRMLKAQLDRGSVPDFCQFSPHVTAALLKEYLRDIPGKLLLSGNYDLWASAMKLHEDEERKIVVKRLLQMLPSSHTVLLSAVLRLLRAITNSAHTKMNARSLAVCIAPSLLDCPTMGRRAESLPQLAEYLIIRAPELLEPFQDAQLAISSSLSNDSGLSDVDIPIELINSISNSGNNNDKEKNSNISSNTLTSSLSSALCASPQSLVTKYSHWKRYSLRSPNSGYYTSSLSIDDEDIDMIVEDNDRTPVLSRENSNIQRNIPIIRRKSSSKKERLSERKAEIKRTSPLMKRSESIEVSFKQNNNYLPNTSECQRSTGVQGIQANSPILAHKQFYEQSPLVKRKGSLKIKSFTADNDEQQGRSTDTSSSSYQAMRKSSLKESPRLQRNRLLLLESFYKNDSDSFEDSTTEDEFIQRASLPRNIKFHTNNVKGDESIYTKYKYRFPIIASPIQYDRRILKREENRDPSENQESRTKANIPNNSNNPLSTTTSTTFPATKWYHTANMQVKEYRTEIKTVAKEKFTPVLCVGPLRKKSEQGSVSELNSELIETSHNLELGQSTKAPLIRNQKDVNCKEKSLNHLNELQTPLVHHEKTNSYQLAENRKVSEEPNRYVKSSYSYQSYPETQKSNLRSLEKNNYVEMDPSNHESIKSLDRSNYYRSYQNNKNFSQNGIFKIEEASFSSIANGSLDNNERLITHDQDQADYQIGLHRNLRRISTFHATDQFQTKKNKRSLSSELLSNQDTDNKHKLRKNNRIILMEPLEVNWSVNELKSIFQRNAHQPIRLDTEYRSKNHR</sequence>
<protein>
    <submittedName>
        <fullName evidence="6">Rho-GAP domain-containing protein</fullName>
    </submittedName>
</protein>
<feature type="compositionally biased region" description="Low complexity" evidence="1">
    <location>
        <begin position="621"/>
        <end position="636"/>
    </location>
</feature>
<dbReference type="PANTHER" id="PTHR23179">
    <property type="entry name" value="T-CELL ACTIVATION RHO GTPASE ACTIVATING PROTEIN-RELATED"/>
    <property type="match status" value="1"/>
</dbReference>
<feature type="compositionally biased region" description="Basic and acidic residues" evidence="1">
    <location>
        <begin position="745"/>
        <end position="755"/>
    </location>
</feature>
<organism evidence="4 6">
    <name type="scientific">Dracunculus medinensis</name>
    <name type="common">Guinea worm</name>
    <dbReference type="NCBI Taxonomy" id="318479"/>
    <lineage>
        <taxon>Eukaryota</taxon>
        <taxon>Metazoa</taxon>
        <taxon>Ecdysozoa</taxon>
        <taxon>Nematoda</taxon>
        <taxon>Chromadorea</taxon>
        <taxon>Rhabditida</taxon>
        <taxon>Spirurina</taxon>
        <taxon>Dracunculoidea</taxon>
        <taxon>Dracunculidae</taxon>
        <taxon>Dracunculus</taxon>
    </lineage>
</organism>
<dbReference type="EMBL" id="UYYG01000008">
    <property type="protein sequence ID" value="VDN50795.1"/>
    <property type="molecule type" value="Genomic_DNA"/>
</dbReference>
<feature type="compositionally biased region" description="Basic and acidic residues" evidence="1">
    <location>
        <begin position="605"/>
        <end position="618"/>
    </location>
</feature>
<dbReference type="Pfam" id="PF00620">
    <property type="entry name" value="RhoGAP"/>
    <property type="match status" value="1"/>
</dbReference>
<reference evidence="3 5" key="2">
    <citation type="submission" date="2018-11" db="EMBL/GenBank/DDBJ databases">
        <authorList>
            <consortium name="Pathogen Informatics"/>
        </authorList>
    </citation>
    <scope>NUCLEOTIDE SEQUENCE [LARGE SCALE GENOMIC DNA]</scope>
</reference>
<feature type="domain" description="Rho-GAP" evidence="2">
    <location>
        <begin position="101"/>
        <end position="283"/>
    </location>
</feature>
<feature type="region of interest" description="Disordered" evidence="1">
    <location>
        <begin position="728"/>
        <end position="756"/>
    </location>
</feature>
<feature type="region of interest" description="Disordered" evidence="1">
    <location>
        <begin position="495"/>
        <end position="526"/>
    </location>
</feature>
<proteinExistence type="predicted"/>
<feature type="region of interest" description="Disordered" evidence="1">
    <location>
        <begin position="412"/>
        <end position="432"/>
    </location>
</feature>
<dbReference type="WBParaSite" id="DME_0000577401-mRNA-1">
    <property type="protein sequence ID" value="DME_0000577401-mRNA-1"/>
    <property type="gene ID" value="DME_0000577401"/>
</dbReference>
<name>A0A0N4UEG8_DRAME</name>
<dbReference type="STRING" id="318479.A0A0N4UEG8"/>
<evidence type="ECO:0000313" key="6">
    <source>
        <dbReference type="WBParaSite" id="DME_0000577401-mRNA-1"/>
    </source>
</evidence>
<accession>A0A0N4UEG8</accession>
<evidence type="ECO:0000313" key="5">
    <source>
        <dbReference type="Proteomes" id="UP000274756"/>
    </source>
</evidence>
<dbReference type="AlphaFoldDB" id="A0A0N4UEG8"/>
<dbReference type="InterPro" id="IPR000198">
    <property type="entry name" value="RhoGAP_dom"/>
</dbReference>
<dbReference type="PANTHER" id="PTHR23179:SF3">
    <property type="entry name" value="RHO GTPASE-ACTIVATING PROTEIN 20"/>
    <property type="match status" value="1"/>
</dbReference>
<dbReference type="GO" id="GO:0007165">
    <property type="term" value="P:signal transduction"/>
    <property type="evidence" value="ECO:0007669"/>
    <property type="project" value="InterPro"/>
</dbReference>
<evidence type="ECO:0000313" key="4">
    <source>
        <dbReference type="Proteomes" id="UP000038040"/>
    </source>
</evidence>
<evidence type="ECO:0000313" key="3">
    <source>
        <dbReference type="EMBL" id="VDN50795.1"/>
    </source>
</evidence>
<gene>
    <name evidence="3" type="ORF">DME_LOCUS768</name>
</gene>
<reference evidence="6" key="1">
    <citation type="submission" date="2017-02" db="UniProtKB">
        <authorList>
            <consortium name="WormBaseParasite"/>
        </authorList>
    </citation>
    <scope>IDENTIFICATION</scope>
</reference>
<dbReference type="GO" id="GO:0005096">
    <property type="term" value="F:GTPase activator activity"/>
    <property type="evidence" value="ECO:0007669"/>
    <property type="project" value="TreeGrafter"/>
</dbReference>